<protein>
    <submittedName>
        <fullName evidence="3">Zf-HC2 domain-containing protein</fullName>
    </submittedName>
</protein>
<reference evidence="3 4" key="1">
    <citation type="submission" date="2023-09" db="EMBL/GenBank/DDBJ databases">
        <authorList>
            <person name="Rey-Velasco X."/>
        </authorList>
    </citation>
    <scope>NUCLEOTIDE SEQUENCE [LARGE SCALE GENOMIC DNA]</scope>
    <source>
        <strain evidence="3 4">F394</strain>
    </source>
</reference>
<feature type="domain" description="Putative zinc-finger" evidence="2">
    <location>
        <begin position="11"/>
        <end position="43"/>
    </location>
</feature>
<name>A0ABU3BVE6_9BACT</name>
<keyword evidence="1" id="KW-0472">Membrane</keyword>
<evidence type="ECO:0000313" key="3">
    <source>
        <dbReference type="EMBL" id="MDT0633270.1"/>
    </source>
</evidence>
<feature type="transmembrane region" description="Helical" evidence="1">
    <location>
        <begin position="103"/>
        <end position="123"/>
    </location>
</feature>
<keyword evidence="1" id="KW-0812">Transmembrane</keyword>
<dbReference type="InterPro" id="IPR027383">
    <property type="entry name" value="Znf_put"/>
</dbReference>
<evidence type="ECO:0000256" key="1">
    <source>
        <dbReference type="SAM" id="Phobius"/>
    </source>
</evidence>
<gene>
    <name evidence="3" type="ORF">RM540_16065</name>
</gene>
<dbReference type="Proteomes" id="UP001267426">
    <property type="component" value="Unassembled WGS sequence"/>
</dbReference>
<dbReference type="Gene3D" id="1.10.10.1320">
    <property type="entry name" value="Anti-sigma factor, zinc-finger domain"/>
    <property type="match status" value="1"/>
</dbReference>
<keyword evidence="1" id="KW-1133">Transmembrane helix</keyword>
<sequence length="168" mass="17482">MTAAPPCASADAEVLLNEYVDGELEAARQPALFAHLAACADCRAQFDALFAFRLAVRQEPLPVPPAVDAAVFARLDRSRRAGRRAPDRRAERSPVGTALRRRVSVGLALAVAAVAVVVGNALAPGPTPAPPEDRVVETFLDDGPLYLLDPGVRVEAPRAGGVDLGAGG</sequence>
<evidence type="ECO:0000259" key="2">
    <source>
        <dbReference type="Pfam" id="PF13490"/>
    </source>
</evidence>
<dbReference type="Pfam" id="PF13490">
    <property type="entry name" value="zf-HC2"/>
    <property type="match status" value="1"/>
</dbReference>
<accession>A0ABU3BVE6</accession>
<evidence type="ECO:0000313" key="4">
    <source>
        <dbReference type="Proteomes" id="UP001267426"/>
    </source>
</evidence>
<keyword evidence="4" id="KW-1185">Reference proteome</keyword>
<dbReference type="InterPro" id="IPR041916">
    <property type="entry name" value="Anti_sigma_zinc_sf"/>
</dbReference>
<dbReference type="EMBL" id="JAVRHT010000071">
    <property type="protein sequence ID" value="MDT0633270.1"/>
    <property type="molecule type" value="Genomic_DNA"/>
</dbReference>
<dbReference type="RefSeq" id="WP_311666002.1">
    <property type="nucleotide sequence ID" value="NZ_JAVRHT010000071.1"/>
</dbReference>
<organism evidence="3 4">
    <name type="scientific">Rubrivirga litoralis</name>
    <dbReference type="NCBI Taxonomy" id="3075598"/>
    <lineage>
        <taxon>Bacteria</taxon>
        <taxon>Pseudomonadati</taxon>
        <taxon>Rhodothermota</taxon>
        <taxon>Rhodothermia</taxon>
        <taxon>Rhodothermales</taxon>
        <taxon>Rubricoccaceae</taxon>
        <taxon>Rubrivirga</taxon>
    </lineage>
</organism>
<proteinExistence type="predicted"/>
<comment type="caution">
    <text evidence="3">The sequence shown here is derived from an EMBL/GenBank/DDBJ whole genome shotgun (WGS) entry which is preliminary data.</text>
</comment>